<protein>
    <submittedName>
        <fullName evidence="2">Uncharacterized protein</fullName>
    </submittedName>
</protein>
<organism evidence="2 3">
    <name type="scientific">Longimonas halophila</name>
    <dbReference type="NCBI Taxonomy" id="1469170"/>
    <lineage>
        <taxon>Bacteria</taxon>
        <taxon>Pseudomonadati</taxon>
        <taxon>Rhodothermota</taxon>
        <taxon>Rhodothermia</taxon>
        <taxon>Rhodothermales</taxon>
        <taxon>Salisaetaceae</taxon>
        <taxon>Longimonas</taxon>
    </lineage>
</organism>
<sequence>MIQSETAQLKALRKYPCHVVAAVRPRGEIVFLMTQAVPVAQMGMNRVEEITTQTAQRSIHLPDQTASRSPPVKATPRRSTVTMRRMTLPLARK</sequence>
<proteinExistence type="predicted"/>
<feature type="region of interest" description="Disordered" evidence="1">
    <location>
        <begin position="54"/>
        <end position="80"/>
    </location>
</feature>
<name>A0A2H3NNE7_9BACT</name>
<accession>A0A2H3NNE7</accession>
<reference evidence="2 3" key="1">
    <citation type="submission" date="2017-10" db="EMBL/GenBank/DDBJ databases">
        <title>Draft genome of Longimonas halophila.</title>
        <authorList>
            <person name="Goh K.M."/>
            <person name="Shamsir M.S."/>
            <person name="Lim S.W."/>
        </authorList>
    </citation>
    <scope>NUCLEOTIDE SEQUENCE [LARGE SCALE GENOMIC DNA]</scope>
    <source>
        <strain evidence="2 3">KCTC 42399</strain>
    </source>
</reference>
<evidence type="ECO:0000313" key="3">
    <source>
        <dbReference type="Proteomes" id="UP000221024"/>
    </source>
</evidence>
<evidence type="ECO:0000256" key="1">
    <source>
        <dbReference type="SAM" id="MobiDB-lite"/>
    </source>
</evidence>
<comment type="caution">
    <text evidence="2">The sequence shown here is derived from an EMBL/GenBank/DDBJ whole genome shotgun (WGS) entry which is preliminary data.</text>
</comment>
<dbReference type="AlphaFoldDB" id="A0A2H3NNE7"/>
<evidence type="ECO:0000313" key="2">
    <source>
        <dbReference type="EMBL" id="PEN08275.1"/>
    </source>
</evidence>
<gene>
    <name evidence="2" type="ORF">CRI93_03900</name>
</gene>
<dbReference type="EMBL" id="PDEP01000003">
    <property type="protein sequence ID" value="PEN08275.1"/>
    <property type="molecule type" value="Genomic_DNA"/>
</dbReference>
<dbReference type="Proteomes" id="UP000221024">
    <property type="component" value="Unassembled WGS sequence"/>
</dbReference>
<keyword evidence="3" id="KW-1185">Reference proteome</keyword>